<dbReference type="PANTHER" id="PTHR42780:SF1">
    <property type="entry name" value="ISOLEUCINE--TRNA LIGASE, CYTOPLASMIC"/>
    <property type="match status" value="1"/>
</dbReference>
<dbReference type="NCBIfam" id="TIGR00392">
    <property type="entry name" value="ileS"/>
    <property type="match status" value="1"/>
</dbReference>
<dbReference type="GO" id="GO:0005524">
    <property type="term" value="F:ATP binding"/>
    <property type="evidence" value="ECO:0007669"/>
    <property type="project" value="UniProtKB-KW"/>
</dbReference>
<dbReference type="Pfam" id="PF00133">
    <property type="entry name" value="tRNA-synt_1"/>
    <property type="match status" value="1"/>
</dbReference>
<dbReference type="Gene3D" id="1.10.730.10">
    <property type="entry name" value="Isoleucyl-tRNA Synthetase, Domain 1"/>
    <property type="match status" value="1"/>
</dbReference>
<evidence type="ECO:0000259" key="13">
    <source>
        <dbReference type="Pfam" id="PF08264"/>
    </source>
</evidence>
<gene>
    <name evidence="14" type="ORF">D6D85_09070</name>
</gene>
<dbReference type="EMBL" id="RCOS01000104">
    <property type="protein sequence ID" value="RSN73995.1"/>
    <property type="molecule type" value="Genomic_DNA"/>
</dbReference>
<dbReference type="GO" id="GO:0004822">
    <property type="term" value="F:isoleucine-tRNA ligase activity"/>
    <property type="evidence" value="ECO:0007669"/>
    <property type="project" value="UniProtKB-UniRule"/>
</dbReference>
<reference evidence="14 15" key="1">
    <citation type="submission" date="2018-10" db="EMBL/GenBank/DDBJ databases">
        <title>Co-occurring genomic capacity for anaerobic methane metabolism and dissimilatory sulfite reduction discovered in the Korarchaeota.</title>
        <authorList>
            <person name="Mckay L.J."/>
            <person name="Dlakic M."/>
            <person name="Fields M.W."/>
            <person name="Delmont T.O."/>
            <person name="Eren A.M."/>
            <person name="Jay Z.J."/>
            <person name="Klingelsmith K.B."/>
            <person name="Rusch D.B."/>
            <person name="Inskeep W.P."/>
        </authorList>
    </citation>
    <scope>NUCLEOTIDE SEQUENCE [LARGE SCALE GENOMIC DNA]</scope>
    <source>
        <strain evidence="14 15">MDKW</strain>
    </source>
</reference>
<dbReference type="Pfam" id="PF19302">
    <property type="entry name" value="DUF5915"/>
    <property type="match status" value="1"/>
</dbReference>
<keyword evidence="2" id="KW-0963">Cytoplasm</keyword>
<evidence type="ECO:0000256" key="1">
    <source>
        <dbReference type="ARBA" id="ARBA00013165"/>
    </source>
</evidence>
<keyword evidence="3 14" id="KW-0436">Ligase</keyword>
<feature type="domain" description="Aminoacyl-tRNA synthetase class Ia" evidence="12">
    <location>
        <begin position="17"/>
        <end position="628"/>
    </location>
</feature>
<sequence>MRPLSKEFNPMKYETEVLEFWRKNHTYRKVREMLKGREKFYFLDGPPYPSSKEPHPGTCWNKFIKDSVVRYWRSRGYDVRDQPGWDTHGLPIEVATEKELGFSTKKDIESYGIDKFVEKCKELAMENLREMTTAFETLGVSLDWDNPYITFERSYISSAWWGLKRIWESGRLKKGLVVVHWCPRCETVLADYEVSEYKDLQDPSIYVRFPTDKGDIVIWTTTPWTLPANVAVMVHPDEDYVRVEAGGNVLIMAEKRLEKVMDEIGIKDYKIIEKMKGSQLEGLRYRNPLEKRVPVQREVDHKVILSREYVTMEEGTGCVHSAPGHGKEDFEAAHVRYGMPVLSPVDERGIFTEEAGEYKGLSVREANSRIIEDLRADGFLLYSGRIVHKYPVCWRCKTPLILRATEQWYVKLSDLRDELIREVDRVRWVPQWGGERRFKNWLMNLEDWIISRQRYWGTPLPIWICNKCGKTEVISGEKELVEKAGVKPKDLHKPWVDEIKWRCSCGGEMRRVPDVADVWYDSGISFFASLSYPEKDDYERLKPVDFVVEGHDQFRGWFFSLLRVGYLIFGSAPYKTVLSHGFMLDERGREMHKSLGNYVPVDEIKNRFGADAFRLFVLSKVTWSDLRFNMREMENTLKKLQVIWNVFVFISEYAVLEGEGEMSQEDRWILSRLNSTIKDIRNAMEEYRIHDAVNSLLNFLVEDLSHLYLRYARKRVRRNPSVSRILREIASKILPVLSIFAPFTAERIYQESFREEGMPESVNMLPWPEHDEKAIDKRLEDLMNSARAVIAAANSIRARRKMRIRQPLPELRVSEELREVVATFPDLIMEEVNVKRISVGRAEWDEENVQGGKVYLNTEVDTELAREGMRRELIRRIQQMRKEMGLRRGVEKVKVYIKGVDNLLDEEAMEEVDAVSVEIGEGRGYRKDWEMFGKKVTIWLERSE</sequence>
<keyword evidence="7" id="KW-0067">ATP-binding</keyword>
<feature type="domain" description="Methionyl/Valyl/Leucyl/Isoleucyl-tRNA synthetase anticodon-binding" evidence="13">
    <location>
        <begin position="666"/>
        <end position="808"/>
    </location>
</feature>
<evidence type="ECO:0000259" key="12">
    <source>
        <dbReference type="Pfam" id="PF00133"/>
    </source>
</evidence>
<dbReference type="InterPro" id="IPR002301">
    <property type="entry name" value="Ile-tRNA-ligase"/>
</dbReference>
<evidence type="ECO:0000256" key="3">
    <source>
        <dbReference type="ARBA" id="ARBA00022598"/>
    </source>
</evidence>
<dbReference type="GO" id="GO:0046872">
    <property type="term" value="F:metal ion binding"/>
    <property type="evidence" value="ECO:0007669"/>
    <property type="project" value="UniProtKB-KW"/>
</dbReference>
<dbReference type="InterPro" id="IPR014729">
    <property type="entry name" value="Rossmann-like_a/b/a_fold"/>
</dbReference>
<dbReference type="PANTHER" id="PTHR42780">
    <property type="entry name" value="SOLEUCYL-TRNA SYNTHETASE"/>
    <property type="match status" value="1"/>
</dbReference>
<evidence type="ECO:0000256" key="11">
    <source>
        <dbReference type="NCBIfam" id="TIGR00392"/>
    </source>
</evidence>
<dbReference type="SUPFAM" id="SSF47323">
    <property type="entry name" value="Anticodon-binding domain of a subclass of class I aminoacyl-tRNA synthetases"/>
    <property type="match status" value="1"/>
</dbReference>
<comment type="catalytic activity">
    <reaction evidence="10">
        <text>tRNA(Ile) + L-isoleucine + ATP = L-isoleucyl-tRNA(Ile) + AMP + diphosphate</text>
        <dbReference type="Rhea" id="RHEA:11060"/>
        <dbReference type="Rhea" id="RHEA-COMP:9666"/>
        <dbReference type="Rhea" id="RHEA-COMP:9695"/>
        <dbReference type="ChEBI" id="CHEBI:30616"/>
        <dbReference type="ChEBI" id="CHEBI:33019"/>
        <dbReference type="ChEBI" id="CHEBI:58045"/>
        <dbReference type="ChEBI" id="CHEBI:78442"/>
        <dbReference type="ChEBI" id="CHEBI:78528"/>
        <dbReference type="ChEBI" id="CHEBI:456215"/>
        <dbReference type="EC" id="6.1.1.5"/>
    </reaction>
</comment>
<dbReference type="GO" id="GO:0005737">
    <property type="term" value="C:cytoplasm"/>
    <property type="evidence" value="ECO:0007669"/>
    <property type="project" value="UniProtKB-UniRule"/>
</dbReference>
<organism evidence="14 15">
    <name type="scientific">Candidatus Methanodesulfokora washburnensis</name>
    <dbReference type="NCBI Taxonomy" id="2478471"/>
    <lineage>
        <taxon>Archaea</taxon>
        <taxon>Thermoproteota</taxon>
        <taxon>Candidatus Korarchaeia</taxon>
        <taxon>Candidatus Korarchaeia incertae sedis</taxon>
        <taxon>Candidatus Methanodesulfokora</taxon>
    </lineage>
</organism>
<dbReference type="EC" id="6.1.1.5" evidence="1 11"/>
<dbReference type="Gene3D" id="3.40.50.620">
    <property type="entry name" value="HUPs"/>
    <property type="match status" value="2"/>
</dbReference>
<dbReference type="InterPro" id="IPR023586">
    <property type="entry name" value="Ile-tRNA-ligase_type2"/>
</dbReference>
<keyword evidence="15" id="KW-1185">Reference proteome</keyword>
<keyword evidence="5" id="KW-0547">Nucleotide-binding</keyword>
<proteinExistence type="predicted"/>
<dbReference type="RefSeq" id="WP_125671675.1">
    <property type="nucleotide sequence ID" value="NZ_RCOS01000104.1"/>
</dbReference>
<evidence type="ECO:0000256" key="2">
    <source>
        <dbReference type="ARBA" id="ARBA00022490"/>
    </source>
</evidence>
<dbReference type="SUPFAM" id="SSF50677">
    <property type="entry name" value="ValRS/IleRS/LeuRS editing domain"/>
    <property type="match status" value="1"/>
</dbReference>
<keyword evidence="9" id="KW-0030">Aminoacyl-tRNA synthetase</keyword>
<evidence type="ECO:0000313" key="15">
    <source>
        <dbReference type="Proteomes" id="UP000277582"/>
    </source>
</evidence>
<dbReference type="SUPFAM" id="SSF52374">
    <property type="entry name" value="Nucleotidylyl transferase"/>
    <property type="match status" value="1"/>
</dbReference>
<keyword evidence="4" id="KW-0479">Metal-binding</keyword>
<evidence type="ECO:0000256" key="8">
    <source>
        <dbReference type="ARBA" id="ARBA00022917"/>
    </source>
</evidence>
<dbReference type="FunFam" id="3.40.50.620:FF:000286">
    <property type="entry name" value="Isoleucine--tRNA ligase"/>
    <property type="match status" value="1"/>
</dbReference>
<evidence type="ECO:0000256" key="9">
    <source>
        <dbReference type="ARBA" id="ARBA00023146"/>
    </source>
</evidence>
<dbReference type="CDD" id="cd00818">
    <property type="entry name" value="IleRS_core"/>
    <property type="match status" value="1"/>
</dbReference>
<evidence type="ECO:0000256" key="5">
    <source>
        <dbReference type="ARBA" id="ARBA00022741"/>
    </source>
</evidence>
<evidence type="ECO:0000256" key="7">
    <source>
        <dbReference type="ARBA" id="ARBA00022840"/>
    </source>
</evidence>
<accession>A0A429GJR0</accession>
<keyword evidence="6" id="KW-0862">Zinc</keyword>
<dbReference type="InterPro" id="IPR013155">
    <property type="entry name" value="M/V/L/I-tRNA-synth_anticd-bd"/>
</dbReference>
<dbReference type="InterPro" id="IPR009008">
    <property type="entry name" value="Val/Leu/Ile-tRNA-synth_edit"/>
</dbReference>
<dbReference type="Proteomes" id="UP000277582">
    <property type="component" value="Unassembled WGS sequence"/>
</dbReference>
<comment type="caution">
    <text evidence="14">The sequence shown here is derived from an EMBL/GenBank/DDBJ whole genome shotgun (WGS) entry which is preliminary data.</text>
</comment>
<dbReference type="InterPro" id="IPR009080">
    <property type="entry name" value="tRNAsynth_Ia_anticodon-bd"/>
</dbReference>
<dbReference type="Pfam" id="PF08264">
    <property type="entry name" value="Anticodon_1"/>
    <property type="match status" value="1"/>
</dbReference>
<evidence type="ECO:0000256" key="4">
    <source>
        <dbReference type="ARBA" id="ARBA00022723"/>
    </source>
</evidence>
<keyword evidence="8" id="KW-0648">Protein biosynthesis</keyword>
<dbReference type="GO" id="GO:0002161">
    <property type="term" value="F:aminoacyl-tRNA deacylase activity"/>
    <property type="evidence" value="ECO:0007669"/>
    <property type="project" value="InterPro"/>
</dbReference>
<evidence type="ECO:0000313" key="14">
    <source>
        <dbReference type="EMBL" id="RSN73995.1"/>
    </source>
</evidence>
<protein>
    <recommendedName>
        <fullName evidence="1 11">Isoleucine--tRNA ligase</fullName>
        <ecNumber evidence="1 11">6.1.1.5</ecNumber>
    </recommendedName>
</protein>
<evidence type="ECO:0000256" key="10">
    <source>
        <dbReference type="ARBA" id="ARBA00048359"/>
    </source>
</evidence>
<name>A0A429GJR0_9CREN</name>
<dbReference type="PRINTS" id="PR00984">
    <property type="entry name" value="TRNASYNTHILE"/>
</dbReference>
<dbReference type="Gene3D" id="3.90.740.10">
    <property type="entry name" value="Valyl/Leucyl/Isoleucyl-tRNA synthetase, editing domain"/>
    <property type="match status" value="1"/>
</dbReference>
<dbReference type="AlphaFoldDB" id="A0A429GJR0"/>
<dbReference type="GO" id="GO:0006428">
    <property type="term" value="P:isoleucyl-tRNA aminoacylation"/>
    <property type="evidence" value="ECO:0007669"/>
    <property type="project" value="UniProtKB-UniRule"/>
</dbReference>
<evidence type="ECO:0000256" key="6">
    <source>
        <dbReference type="ARBA" id="ARBA00022833"/>
    </source>
</evidence>
<dbReference type="OrthoDB" id="30823at2157"/>
<dbReference type="InterPro" id="IPR002300">
    <property type="entry name" value="aa-tRNA-synth_Ia"/>
</dbReference>